<dbReference type="GO" id="GO:0008270">
    <property type="term" value="F:zinc ion binding"/>
    <property type="evidence" value="ECO:0007669"/>
    <property type="project" value="UniProtKB-KW"/>
</dbReference>
<evidence type="ECO:0000259" key="3">
    <source>
        <dbReference type="PROSITE" id="PS50158"/>
    </source>
</evidence>
<reference evidence="4 5" key="1">
    <citation type="journal article" date="2018" name="Front. Plant Sci.">
        <title>Red Clover (Trifolium pratense) and Zigzag Clover (T. medium) - A Picture of Genomic Similarities and Differences.</title>
        <authorList>
            <person name="Dluhosova J."/>
            <person name="Istvanek J."/>
            <person name="Nedelnik J."/>
            <person name="Repkova J."/>
        </authorList>
    </citation>
    <scope>NUCLEOTIDE SEQUENCE [LARGE SCALE GENOMIC DNA]</scope>
    <source>
        <strain evidence="5">cv. 10/8</strain>
        <tissue evidence="4">Leaf</tissue>
    </source>
</reference>
<dbReference type="PROSITE" id="PS50158">
    <property type="entry name" value="ZF_CCHC"/>
    <property type="match status" value="1"/>
</dbReference>
<sequence>VDKNTLAQERGKYARLCVQVNLTKPLLAMFTIKGRKYNIEYEGLHMLCTTCGRFGHYKERCPDKVKASNGSGAGKEGEETGETNNHNIAGSSLDGPWRVVKKTKRNKKENPTGKNSA</sequence>
<dbReference type="InterPro" id="IPR040256">
    <property type="entry name" value="At4g02000-like"/>
</dbReference>
<feature type="domain" description="CCHC-type" evidence="3">
    <location>
        <begin position="48"/>
        <end position="63"/>
    </location>
</feature>
<keyword evidence="1" id="KW-0479">Metal-binding</keyword>
<dbReference type="AlphaFoldDB" id="A0A392RXI9"/>
<feature type="region of interest" description="Disordered" evidence="2">
    <location>
        <begin position="63"/>
        <end position="117"/>
    </location>
</feature>
<accession>A0A392RXI9</accession>
<evidence type="ECO:0000313" key="5">
    <source>
        <dbReference type="Proteomes" id="UP000265520"/>
    </source>
</evidence>
<dbReference type="InterPro" id="IPR001878">
    <property type="entry name" value="Znf_CCHC"/>
</dbReference>
<keyword evidence="1" id="KW-0863">Zinc-finger</keyword>
<dbReference type="InterPro" id="IPR036875">
    <property type="entry name" value="Znf_CCHC_sf"/>
</dbReference>
<keyword evidence="1" id="KW-0862">Zinc</keyword>
<dbReference type="Proteomes" id="UP000265520">
    <property type="component" value="Unassembled WGS sequence"/>
</dbReference>
<organism evidence="4 5">
    <name type="scientific">Trifolium medium</name>
    <dbReference type="NCBI Taxonomy" id="97028"/>
    <lineage>
        <taxon>Eukaryota</taxon>
        <taxon>Viridiplantae</taxon>
        <taxon>Streptophyta</taxon>
        <taxon>Embryophyta</taxon>
        <taxon>Tracheophyta</taxon>
        <taxon>Spermatophyta</taxon>
        <taxon>Magnoliopsida</taxon>
        <taxon>eudicotyledons</taxon>
        <taxon>Gunneridae</taxon>
        <taxon>Pentapetalae</taxon>
        <taxon>rosids</taxon>
        <taxon>fabids</taxon>
        <taxon>Fabales</taxon>
        <taxon>Fabaceae</taxon>
        <taxon>Papilionoideae</taxon>
        <taxon>50 kb inversion clade</taxon>
        <taxon>NPAAA clade</taxon>
        <taxon>Hologalegina</taxon>
        <taxon>IRL clade</taxon>
        <taxon>Trifolieae</taxon>
        <taxon>Trifolium</taxon>
    </lineage>
</organism>
<feature type="non-terminal residue" evidence="4">
    <location>
        <position position="1"/>
    </location>
</feature>
<evidence type="ECO:0000313" key="4">
    <source>
        <dbReference type="EMBL" id="MCI41099.1"/>
    </source>
</evidence>
<proteinExistence type="predicted"/>
<protein>
    <recommendedName>
        <fullName evidence="3">CCHC-type domain-containing protein</fullName>
    </recommendedName>
</protein>
<evidence type="ECO:0000256" key="2">
    <source>
        <dbReference type="SAM" id="MobiDB-lite"/>
    </source>
</evidence>
<feature type="non-terminal residue" evidence="4">
    <location>
        <position position="117"/>
    </location>
</feature>
<dbReference type="EMBL" id="LXQA010287812">
    <property type="protein sequence ID" value="MCI41099.1"/>
    <property type="molecule type" value="Genomic_DNA"/>
</dbReference>
<dbReference type="GO" id="GO:0003676">
    <property type="term" value="F:nucleic acid binding"/>
    <property type="evidence" value="ECO:0007669"/>
    <property type="project" value="InterPro"/>
</dbReference>
<keyword evidence="5" id="KW-1185">Reference proteome</keyword>
<comment type="caution">
    <text evidence="4">The sequence shown here is derived from an EMBL/GenBank/DDBJ whole genome shotgun (WGS) entry which is preliminary data.</text>
</comment>
<evidence type="ECO:0000256" key="1">
    <source>
        <dbReference type="PROSITE-ProRule" id="PRU00047"/>
    </source>
</evidence>
<name>A0A392RXI9_9FABA</name>
<dbReference type="PANTHER" id="PTHR31286:SF99">
    <property type="entry name" value="DUF4283 DOMAIN-CONTAINING PROTEIN"/>
    <property type="match status" value="1"/>
</dbReference>
<dbReference type="SUPFAM" id="SSF57756">
    <property type="entry name" value="Retrovirus zinc finger-like domains"/>
    <property type="match status" value="1"/>
</dbReference>
<dbReference type="PANTHER" id="PTHR31286">
    <property type="entry name" value="GLYCINE-RICH CELL WALL STRUCTURAL PROTEIN 1.8-LIKE"/>
    <property type="match status" value="1"/>
</dbReference>